<organism evidence="1 2">
    <name type="scientific">Acaulospora colombiana</name>
    <dbReference type="NCBI Taxonomy" id="27376"/>
    <lineage>
        <taxon>Eukaryota</taxon>
        <taxon>Fungi</taxon>
        <taxon>Fungi incertae sedis</taxon>
        <taxon>Mucoromycota</taxon>
        <taxon>Glomeromycotina</taxon>
        <taxon>Glomeromycetes</taxon>
        <taxon>Diversisporales</taxon>
        <taxon>Acaulosporaceae</taxon>
        <taxon>Acaulospora</taxon>
    </lineage>
</organism>
<gene>
    <name evidence="1" type="ORF">ACOLOM_LOCUS1745</name>
</gene>
<dbReference type="Proteomes" id="UP000789525">
    <property type="component" value="Unassembled WGS sequence"/>
</dbReference>
<accession>A0ACA9KIP3</accession>
<sequence>MTALLILRISGGSLLNKPNQMYIEKYVGNVGSEERAWDLNHYLEDIERITNLKELFK</sequence>
<name>A0ACA9KIP3_9GLOM</name>
<keyword evidence="2" id="KW-1185">Reference proteome</keyword>
<comment type="caution">
    <text evidence="1">The sequence shown here is derived from an EMBL/GenBank/DDBJ whole genome shotgun (WGS) entry which is preliminary data.</text>
</comment>
<proteinExistence type="predicted"/>
<reference evidence="1" key="1">
    <citation type="submission" date="2021-06" db="EMBL/GenBank/DDBJ databases">
        <authorList>
            <person name="Kallberg Y."/>
            <person name="Tangrot J."/>
            <person name="Rosling A."/>
        </authorList>
    </citation>
    <scope>NUCLEOTIDE SEQUENCE</scope>
    <source>
        <strain evidence="1">CL356</strain>
    </source>
</reference>
<protein>
    <submittedName>
        <fullName evidence="1">2559_t:CDS:1</fullName>
    </submittedName>
</protein>
<evidence type="ECO:0000313" key="1">
    <source>
        <dbReference type="EMBL" id="CAG8474852.1"/>
    </source>
</evidence>
<dbReference type="EMBL" id="CAJVPT010002080">
    <property type="protein sequence ID" value="CAG8474852.1"/>
    <property type="molecule type" value="Genomic_DNA"/>
</dbReference>
<evidence type="ECO:0000313" key="2">
    <source>
        <dbReference type="Proteomes" id="UP000789525"/>
    </source>
</evidence>